<dbReference type="InterPro" id="IPR048301">
    <property type="entry name" value="NucS_C"/>
</dbReference>
<dbReference type="PANTHER" id="PTHR38814:SF1">
    <property type="entry name" value="ENDONUCLEASE NUCS"/>
    <property type="match status" value="1"/>
</dbReference>
<name>A0A0F9I5T6_9ZZZZ</name>
<gene>
    <name evidence="3" type="ORF">LCGC14_1620520</name>
</gene>
<evidence type="ECO:0000259" key="2">
    <source>
        <dbReference type="Pfam" id="PF01939"/>
    </source>
</evidence>
<dbReference type="Pfam" id="PF01939">
    <property type="entry name" value="NucS_C"/>
    <property type="match status" value="1"/>
</dbReference>
<comment type="caution">
    <text evidence="3">The sequence shown here is derived from an EMBL/GenBank/DDBJ whole genome shotgun (WGS) entry which is preliminary data.</text>
</comment>
<feature type="non-terminal residue" evidence="3">
    <location>
        <position position="1"/>
    </location>
</feature>
<organism evidence="3">
    <name type="scientific">marine sediment metagenome</name>
    <dbReference type="NCBI Taxonomy" id="412755"/>
    <lineage>
        <taxon>unclassified sequences</taxon>
        <taxon>metagenomes</taxon>
        <taxon>ecological metagenomes</taxon>
    </lineage>
</organism>
<proteinExistence type="predicted"/>
<sequence>NSDMGIFYTEFLMVLYELKDDLFTDLTTIDDFLWWLSENLEILEEIEEEISSELFILRREDDLRDYLAKNIKIVDPSLTVLNEGKKYNTPDAGEIDILCKDDKGNFIVIETKRHREDDKVVGQTLRYMGWVIKNKAHGDKNIVKGIIIQQVPHEKLKYALIACENVSIKYFDINVKISDTPFSS</sequence>
<feature type="domain" description="Endonuclease NucS C-terminal" evidence="2">
    <location>
        <begin position="60"/>
        <end position="151"/>
    </location>
</feature>
<reference evidence="3" key="1">
    <citation type="journal article" date="2015" name="Nature">
        <title>Complex archaea that bridge the gap between prokaryotes and eukaryotes.</title>
        <authorList>
            <person name="Spang A."/>
            <person name="Saw J.H."/>
            <person name="Jorgensen S.L."/>
            <person name="Zaremba-Niedzwiedzka K."/>
            <person name="Martijn J."/>
            <person name="Lind A.E."/>
            <person name="van Eijk R."/>
            <person name="Schleper C."/>
            <person name="Guy L."/>
            <person name="Ettema T.J."/>
        </authorList>
    </citation>
    <scope>NUCLEOTIDE SEQUENCE</scope>
</reference>
<evidence type="ECO:0000313" key="3">
    <source>
        <dbReference type="EMBL" id="KKM22907.1"/>
    </source>
</evidence>
<accession>A0A0F9I5T6</accession>
<evidence type="ECO:0000256" key="1">
    <source>
        <dbReference type="ARBA" id="ARBA00023125"/>
    </source>
</evidence>
<dbReference type="PANTHER" id="PTHR38814">
    <property type="entry name" value="ENDONUCLEASE NUCS"/>
    <property type="match status" value="1"/>
</dbReference>
<dbReference type="EMBL" id="LAZR01013233">
    <property type="protein sequence ID" value="KKM22907.1"/>
    <property type="molecule type" value="Genomic_DNA"/>
</dbReference>
<dbReference type="CDD" id="cd22341">
    <property type="entry name" value="NucS-like"/>
    <property type="match status" value="1"/>
</dbReference>
<dbReference type="AlphaFoldDB" id="A0A0F9I5T6"/>
<dbReference type="Gene3D" id="3.40.1350.10">
    <property type="match status" value="1"/>
</dbReference>
<keyword evidence="1" id="KW-0238">DNA-binding</keyword>
<dbReference type="GO" id="GO:0004519">
    <property type="term" value="F:endonuclease activity"/>
    <property type="evidence" value="ECO:0007669"/>
    <property type="project" value="InterPro"/>
</dbReference>
<dbReference type="InterPro" id="IPR011856">
    <property type="entry name" value="tRNA_endonuc-like_dom_sf"/>
</dbReference>
<dbReference type="InterPro" id="IPR002793">
    <property type="entry name" value="Endonuclease_NucS"/>
</dbReference>
<protein>
    <recommendedName>
        <fullName evidence="2">Endonuclease NucS C-terminal domain-containing protein</fullName>
    </recommendedName>
</protein>
<dbReference type="GO" id="GO:0003677">
    <property type="term" value="F:DNA binding"/>
    <property type="evidence" value="ECO:0007669"/>
    <property type="project" value="UniProtKB-KW"/>
</dbReference>